<evidence type="ECO:0000256" key="5">
    <source>
        <dbReference type="ARBA" id="ARBA00023317"/>
    </source>
</evidence>
<dbReference type="InterPro" id="IPR050722">
    <property type="entry name" value="Pyruvate:ferred/Flavod_OxRd"/>
</dbReference>
<proteinExistence type="predicted"/>
<dbReference type="OrthoDB" id="31112at2157"/>
<dbReference type="PANTHER" id="PTHR32154:SF16">
    <property type="entry name" value="PYRUVATE FLAVODOXIN_FERREDOXIN OXIDOREDUCTASE DOMAIN PROTEIN"/>
    <property type="match status" value="1"/>
</dbReference>
<evidence type="ECO:0000313" key="17">
    <source>
        <dbReference type="EMBL" id="QPG50020.1"/>
    </source>
</evidence>
<evidence type="ECO:0000256" key="3">
    <source>
        <dbReference type="ARBA" id="ARBA00012691"/>
    </source>
</evidence>
<dbReference type="EC" id="1.2.7.11" evidence="3"/>
<protein>
    <recommendedName>
        <fullName evidence="3">2-oxoacid oxidoreductase (ferredoxin)</fullName>
        <ecNumber evidence="3">1.2.7.11</ecNumber>
    </recommendedName>
</protein>
<organism evidence="12 22">
    <name type="scientific">Saccharolobus solfataricus</name>
    <name type="common">Sulfolobus solfataricus</name>
    <dbReference type="NCBI Taxonomy" id="2287"/>
    <lineage>
        <taxon>Archaea</taxon>
        <taxon>Thermoproteota</taxon>
        <taxon>Thermoprotei</taxon>
        <taxon>Sulfolobales</taxon>
        <taxon>Sulfolobaceae</taxon>
        <taxon>Saccharolobus</taxon>
    </lineage>
</organism>
<evidence type="ECO:0000313" key="25">
    <source>
        <dbReference type="Proteomes" id="UP000594632"/>
    </source>
</evidence>
<dbReference type="EMBL" id="CP050869">
    <property type="protein sequence ID" value="QPG50020.1"/>
    <property type="molecule type" value="Genomic_DNA"/>
</dbReference>
<evidence type="ECO:0000256" key="4">
    <source>
        <dbReference type="ARBA" id="ARBA00023002"/>
    </source>
</evidence>
<keyword evidence="5" id="KW-0670">Pyruvate</keyword>
<dbReference type="KEGG" id="ssol:SULB_0625"/>
<dbReference type="InterPro" id="IPR053400">
    <property type="entry name" value="2-oxoacid_Fdx_oxidoreductase"/>
</dbReference>
<dbReference type="EMBL" id="CP033241">
    <property type="protein sequence ID" value="AZF83211.1"/>
    <property type="molecule type" value="Genomic_DNA"/>
</dbReference>
<dbReference type="PANTHER" id="PTHR32154">
    <property type="entry name" value="PYRUVATE-FLAVODOXIN OXIDOREDUCTASE-RELATED"/>
    <property type="match status" value="1"/>
</dbReference>
<evidence type="ECO:0000313" key="13">
    <source>
        <dbReference type="EMBL" id="AZF75389.1"/>
    </source>
</evidence>
<dbReference type="GO" id="GO:0047553">
    <property type="term" value="F:2-oxoglutarate synthase activity"/>
    <property type="evidence" value="ECO:0007669"/>
    <property type="project" value="UniProtKB-ARBA"/>
</dbReference>
<dbReference type="Proteomes" id="UP000273443">
    <property type="component" value="Chromosome"/>
</dbReference>
<dbReference type="Pfam" id="PF01558">
    <property type="entry name" value="POR"/>
    <property type="match status" value="1"/>
</dbReference>
<gene>
    <name evidence="17" type="ORF">HFC64_09485</name>
    <name evidence="10" type="ORF">SULG_03190</name>
    <name evidence="11" type="ORF">SULH_03190</name>
    <name evidence="12" type="ORF">SULI_03190</name>
    <name evidence="13" type="ORF">SULM_03190</name>
    <name evidence="14" type="ORF">SULN_03190</name>
    <name evidence="15" type="ORF">SULO_03200</name>
    <name evidence="16" type="ORF">SULZ_03235</name>
</gene>
<dbReference type="SMR" id="A0A3G8DTY0"/>
<dbReference type="FunFam" id="3.40.50.920:FF:000009">
    <property type="entry name" value="2-oxoglutarate ferredoxin oxidoreductase subunit alpha"/>
    <property type="match status" value="1"/>
</dbReference>
<evidence type="ECO:0000313" key="24">
    <source>
        <dbReference type="Proteomes" id="UP000282269"/>
    </source>
</evidence>
<dbReference type="InterPro" id="IPR009014">
    <property type="entry name" value="Transketo_C/PFOR_II"/>
</dbReference>
<dbReference type="Proteomes" id="UP000269431">
    <property type="component" value="Chromosome"/>
</dbReference>
<accession>A0A3G8DTY0</accession>
<evidence type="ECO:0000313" key="23">
    <source>
        <dbReference type="Proteomes" id="UP000278715"/>
    </source>
</evidence>
<dbReference type="EMBL" id="CP033240">
    <property type="protein sequence ID" value="AZF80603.1"/>
    <property type="molecule type" value="Genomic_DNA"/>
</dbReference>
<evidence type="ECO:0000259" key="9">
    <source>
        <dbReference type="Pfam" id="PF17147"/>
    </source>
</evidence>
<dbReference type="KEGG" id="ssof:SULC_0623"/>
<comment type="catalytic activity">
    <reaction evidence="6">
        <text>a 2-oxocarboxylate + 2 oxidized [2Fe-2S]-[ferredoxin] + CoA = an acyl-CoA + 2 reduced [2Fe-2S]-[ferredoxin] + CO2 + H(+)</text>
        <dbReference type="Rhea" id="RHEA:42316"/>
        <dbReference type="Rhea" id="RHEA-COMP:10000"/>
        <dbReference type="Rhea" id="RHEA-COMP:10001"/>
        <dbReference type="ChEBI" id="CHEBI:15378"/>
        <dbReference type="ChEBI" id="CHEBI:16526"/>
        <dbReference type="ChEBI" id="CHEBI:33737"/>
        <dbReference type="ChEBI" id="CHEBI:33738"/>
        <dbReference type="ChEBI" id="CHEBI:35179"/>
        <dbReference type="ChEBI" id="CHEBI:57287"/>
        <dbReference type="ChEBI" id="CHEBI:58342"/>
        <dbReference type="EC" id="1.2.7.11"/>
    </reaction>
</comment>
<dbReference type="GO" id="GO:0018491">
    <property type="term" value="F:2-oxobutyrate synthase activity"/>
    <property type="evidence" value="ECO:0007669"/>
    <property type="project" value="UniProtKB-ARBA"/>
</dbReference>
<dbReference type="InterPro" id="IPR033412">
    <property type="entry name" value="PFOR_II"/>
</dbReference>
<dbReference type="Proteomes" id="UP000273194">
    <property type="component" value="Chromosome"/>
</dbReference>
<dbReference type="InterPro" id="IPR022367">
    <property type="entry name" value="2-oxoacid/accept_OxRdtase_asu"/>
</dbReference>
<feature type="domain" description="Pyruvate:ferredoxin oxidoreductase core" evidence="9">
    <location>
        <begin position="518"/>
        <end position="605"/>
    </location>
</feature>
<evidence type="ECO:0000313" key="16">
    <source>
        <dbReference type="EMBL" id="AZF83211.1"/>
    </source>
</evidence>
<dbReference type="AlphaFoldDB" id="A0A3G8DTY0"/>
<dbReference type="Proteomes" id="UP000278715">
    <property type="component" value="Chromosome"/>
</dbReference>
<dbReference type="GeneID" id="44128564"/>
<dbReference type="NCBIfam" id="TIGR03710">
    <property type="entry name" value="OAFO_sf"/>
    <property type="match status" value="1"/>
</dbReference>
<reference evidence="17 25" key="2">
    <citation type="journal article" date="2020" name="Nat. Commun.">
        <title>The structures of two archaeal type IV pili illuminate evolutionary relationships.</title>
        <authorList>
            <person name="Wang F."/>
            <person name="Baquero D.P."/>
            <person name="Su Z."/>
            <person name="Beltran L.C."/>
            <person name="Prangishvili D."/>
            <person name="Krupovic M."/>
            <person name="Egelman E.H."/>
        </authorList>
    </citation>
    <scope>NUCLEOTIDE SEQUENCE [LARGE SCALE GENOMIC DNA]</scope>
    <source>
        <strain evidence="17 25">POZ149</strain>
    </source>
</reference>
<dbReference type="NCBIfam" id="NF041170">
    <property type="entry name" value="Oxoac_fdxalpha_Archa"/>
    <property type="match status" value="1"/>
</dbReference>
<dbReference type="CDD" id="cd07034">
    <property type="entry name" value="TPP_PYR_PFOR_IOR-alpha_like"/>
    <property type="match status" value="1"/>
</dbReference>
<dbReference type="Proteomes" id="UP000594632">
    <property type="component" value="Chromosome"/>
</dbReference>
<dbReference type="Proteomes" id="UP000267993">
    <property type="component" value="Chromosome"/>
</dbReference>
<dbReference type="KEGG" id="ssoa:SULA_0623"/>
<evidence type="ECO:0000313" key="12">
    <source>
        <dbReference type="EMBL" id="AZF72766.1"/>
    </source>
</evidence>
<feature type="domain" description="Pyruvate/ketoisovalerate oxidoreductase catalytic" evidence="7">
    <location>
        <begin position="12"/>
        <end position="213"/>
    </location>
</feature>
<dbReference type="EMBL" id="CP033236">
    <property type="protein sequence ID" value="AZF70146.1"/>
    <property type="molecule type" value="Genomic_DNA"/>
</dbReference>
<dbReference type="SUPFAM" id="SSF52922">
    <property type="entry name" value="TK C-terminal domain-like"/>
    <property type="match status" value="1"/>
</dbReference>
<evidence type="ECO:0000256" key="1">
    <source>
        <dbReference type="ARBA" id="ARBA00003908"/>
    </source>
</evidence>
<evidence type="ECO:0000259" key="7">
    <source>
        <dbReference type="Pfam" id="PF01558"/>
    </source>
</evidence>
<evidence type="ECO:0000313" key="10">
    <source>
        <dbReference type="EMBL" id="AZF67526.1"/>
    </source>
</evidence>
<dbReference type="EMBL" id="CP033235">
    <property type="protein sequence ID" value="AZF67526.1"/>
    <property type="molecule type" value="Genomic_DNA"/>
</dbReference>
<evidence type="ECO:0000256" key="6">
    <source>
        <dbReference type="ARBA" id="ARBA00048893"/>
    </source>
</evidence>
<dbReference type="Gene3D" id="3.40.920.10">
    <property type="entry name" value="Pyruvate-ferredoxin oxidoreductase, PFOR, domain III"/>
    <property type="match status" value="1"/>
</dbReference>
<name>A0A3G8DTY0_SACSO</name>
<evidence type="ECO:0000313" key="14">
    <source>
        <dbReference type="EMBL" id="AZF77998.1"/>
    </source>
</evidence>
<dbReference type="Gene3D" id="3.40.50.920">
    <property type="match status" value="1"/>
</dbReference>
<evidence type="ECO:0000313" key="19">
    <source>
        <dbReference type="Proteomes" id="UP000269431"/>
    </source>
</evidence>
<keyword evidence="4" id="KW-0560">Oxidoreductase</keyword>
<evidence type="ECO:0000313" key="15">
    <source>
        <dbReference type="EMBL" id="AZF80603.1"/>
    </source>
</evidence>
<dbReference type="SUPFAM" id="SSF52518">
    <property type="entry name" value="Thiamin diphosphate-binding fold (THDP-binding)"/>
    <property type="match status" value="1"/>
</dbReference>
<dbReference type="InterPro" id="IPR002869">
    <property type="entry name" value="Pyrv_flavodox_OxRed_cen"/>
</dbReference>
<evidence type="ECO:0000259" key="8">
    <source>
        <dbReference type="Pfam" id="PF01855"/>
    </source>
</evidence>
<dbReference type="FunFam" id="3.40.50.970:FF:000022">
    <property type="entry name" value="2-oxoglutarate ferredoxin oxidoreductase alpha subunit"/>
    <property type="match status" value="1"/>
</dbReference>
<dbReference type="Pfam" id="PF17147">
    <property type="entry name" value="PFOR_II"/>
    <property type="match status" value="1"/>
</dbReference>
<dbReference type="Proteomes" id="UP000282269">
    <property type="component" value="Chromosome"/>
</dbReference>
<dbReference type="Proteomes" id="UP000275843">
    <property type="component" value="Chromosome"/>
</dbReference>
<evidence type="ECO:0000313" key="18">
    <source>
        <dbReference type="Proteomes" id="UP000267993"/>
    </source>
</evidence>
<dbReference type="SUPFAM" id="SSF53323">
    <property type="entry name" value="Pyruvate-ferredoxin oxidoreductase, PFOR, domain III"/>
    <property type="match status" value="1"/>
</dbReference>
<dbReference type="RefSeq" id="WP_009989033.1">
    <property type="nucleotide sequence ID" value="NZ_CP011055.2"/>
</dbReference>
<dbReference type="InterPro" id="IPR002880">
    <property type="entry name" value="Pyrv_Fd/Flavodoxin_OxRdtase_N"/>
</dbReference>
<feature type="domain" description="Pyruvate flavodoxin/ferredoxin oxidoreductase pyrimidine binding" evidence="8">
    <location>
        <begin position="242"/>
        <end position="491"/>
    </location>
</feature>
<evidence type="ECO:0000256" key="2">
    <source>
        <dbReference type="ARBA" id="ARBA00011631"/>
    </source>
</evidence>
<dbReference type="Gene3D" id="3.40.50.970">
    <property type="match status" value="1"/>
</dbReference>
<dbReference type="EMBL" id="CP033237">
    <property type="protein sequence ID" value="AZF72766.1"/>
    <property type="molecule type" value="Genomic_DNA"/>
</dbReference>
<reference evidence="18 19" key="1">
    <citation type="journal article" date="2018" name="Proc. Natl. Acad. Sci. U.S.A.">
        <title>Nonmutational mechanism of inheritance in the Archaeon Sulfolobus solfataricus.</title>
        <authorList>
            <person name="Payne S."/>
            <person name="McCarthy S."/>
            <person name="Johnson T."/>
            <person name="North E."/>
            <person name="Blum P."/>
        </authorList>
    </citation>
    <scope>NUCLEOTIDE SEQUENCE [LARGE SCALE GENOMIC DNA]</scope>
    <source>
        <strain evidence="11 18">SARC-H</strain>
        <strain evidence="12 22">SARC-I</strain>
        <strain evidence="14 23">SARC-N</strain>
        <strain evidence="15 24">SARC-O</strain>
        <strain evidence="16 19">SUL120</strain>
        <strain evidence="10 20">SULG</strain>
        <strain evidence="13 21">SULM</strain>
    </source>
</reference>
<evidence type="ECO:0000313" key="20">
    <source>
        <dbReference type="Proteomes" id="UP000273194"/>
    </source>
</evidence>
<dbReference type="EMBL" id="CP033238">
    <property type="protein sequence ID" value="AZF75389.1"/>
    <property type="molecule type" value="Genomic_DNA"/>
</dbReference>
<sequence length="632" mass="70228">MRISWMIGGAQGSGVDTSANIFGNAVAASGYYIYGNREYYSNIKGRHSYFNLTISDKPPRSIAQQIEILTSFDAETIFQHFNEVKDVLIYSTEVENTKAEQVQSMEPEITEHVVKFLKEKGYGTTVKDVINYLKKEKGVKVIPIDYMEILKKVADQAKVQLSVADRARNTIAIAASYKLLGLKEQYLINSITRTFRQEVFAKINTIAAQLAMQQIQPMYNLPELPNNEEKINLDGNTAAAIGKIYGGLRFQSYYPITPASDESVFIEAHQTVFTVDPKTGEKRKSTIVVVQAEDELAAINMASGAALTGVRAATATSGPGFSLMVEGMGWAGMNEVPVVITYYIRGGPSTGQPTRTSQADLMFALNAGHGEFPRIVIASGDHVEAFHDGTWALNLAQKYQTPVIHLVDKALANSYSIIPKKTLGMENIRIEKGKIVINTNTPELKRFEITEDGISPFAPLGTARVHYTGDEHDEYGFIAEASENREKMYEKRIKKLMTADKEIPEESRVNVYGNTDSKVAIITWGSPKGAILDAMEELENEGIKPMLIQIRMFSPFPKNLMRKLLNGKEFIIDVESNYFGQAGEVLKLNTGIEPTHYILKWNGRPMMRDEVKEGIKAVVQKGERRVVLHGGA</sequence>
<comment type="subunit">
    <text evidence="2">Heterodimer composed of an alpha and a beta subunit.</text>
</comment>
<dbReference type="GO" id="GO:0019164">
    <property type="term" value="F:pyruvate synthase activity"/>
    <property type="evidence" value="ECO:0007669"/>
    <property type="project" value="UniProtKB-ARBA"/>
</dbReference>
<dbReference type="GO" id="GO:0006979">
    <property type="term" value="P:response to oxidative stress"/>
    <property type="evidence" value="ECO:0007669"/>
    <property type="project" value="TreeGrafter"/>
</dbReference>
<dbReference type="EMBL" id="CP033239">
    <property type="protein sequence ID" value="AZF77998.1"/>
    <property type="molecule type" value="Genomic_DNA"/>
</dbReference>
<evidence type="ECO:0000313" key="22">
    <source>
        <dbReference type="Proteomes" id="UP000275843"/>
    </source>
</evidence>
<evidence type="ECO:0000313" key="21">
    <source>
        <dbReference type="Proteomes" id="UP000273443"/>
    </source>
</evidence>
<dbReference type="InterPro" id="IPR019752">
    <property type="entry name" value="Pyrv/ketoisovalerate_OxRed_cat"/>
</dbReference>
<comment type="function">
    <text evidence="1">Catalyzes the coenzyme A-dependent oxidative decarboxylation of different 2-oxoacids such as 2-oxoglutarate, pyruvate and 2-oxobutyrate to form their CoA derivatives.</text>
</comment>
<dbReference type="InterPro" id="IPR029061">
    <property type="entry name" value="THDP-binding"/>
</dbReference>
<evidence type="ECO:0000313" key="11">
    <source>
        <dbReference type="EMBL" id="AZF70146.1"/>
    </source>
</evidence>
<dbReference type="GeneID" id="1452845"/>
<dbReference type="Pfam" id="PF01855">
    <property type="entry name" value="POR_N"/>
    <property type="match status" value="1"/>
</dbReference>